<feature type="region of interest" description="Disordered" evidence="1">
    <location>
        <begin position="105"/>
        <end position="127"/>
    </location>
</feature>
<comment type="caution">
    <text evidence="2">The sequence shown here is derived from an EMBL/GenBank/DDBJ whole genome shotgun (WGS) entry which is preliminary data.</text>
</comment>
<proteinExistence type="predicted"/>
<evidence type="ECO:0000256" key="1">
    <source>
        <dbReference type="SAM" id="MobiDB-lite"/>
    </source>
</evidence>
<accession>J6F566</accession>
<dbReference type="EMBL" id="ALBS01000032">
    <property type="protein sequence ID" value="EJT52169.1"/>
    <property type="molecule type" value="Genomic_DNA"/>
</dbReference>
<dbReference type="HOGENOM" id="CLU_1714613_0_0_1"/>
<name>J6F566_TRIAS</name>
<evidence type="ECO:0000313" key="3">
    <source>
        <dbReference type="Proteomes" id="UP000002748"/>
    </source>
</evidence>
<dbReference type="RefSeq" id="XP_014183354.1">
    <property type="nucleotide sequence ID" value="XM_014327879.1"/>
</dbReference>
<organism evidence="2 3">
    <name type="scientific">Trichosporon asahii var. asahii (strain ATCC 90039 / CBS 2479 / JCM 2466 / KCTC 7840 / NBRC 103889/ NCYC 2677 / UAMH 7654)</name>
    <name type="common">Yeast</name>
    <dbReference type="NCBI Taxonomy" id="1186058"/>
    <lineage>
        <taxon>Eukaryota</taxon>
        <taxon>Fungi</taxon>
        <taxon>Dikarya</taxon>
        <taxon>Basidiomycota</taxon>
        <taxon>Agaricomycotina</taxon>
        <taxon>Tremellomycetes</taxon>
        <taxon>Trichosporonales</taxon>
        <taxon>Trichosporonaceae</taxon>
        <taxon>Trichosporon</taxon>
    </lineage>
</organism>
<dbReference type="GeneID" id="25989787"/>
<feature type="compositionally biased region" description="Polar residues" evidence="1">
    <location>
        <begin position="114"/>
        <end position="127"/>
    </location>
</feature>
<dbReference type="KEGG" id="tasa:A1Q1_06275"/>
<dbReference type="Proteomes" id="UP000002748">
    <property type="component" value="Unassembled WGS sequence"/>
</dbReference>
<reference evidence="2 3" key="1">
    <citation type="journal article" date="2012" name="Eukaryot. Cell">
        <title>Draft genome sequence of CBS 2479, the standard type strain of Trichosporon asahii.</title>
        <authorList>
            <person name="Yang R.Y."/>
            <person name="Li H.T."/>
            <person name="Zhu H."/>
            <person name="Zhou G.P."/>
            <person name="Wang M."/>
            <person name="Wang L."/>
        </authorList>
    </citation>
    <scope>NUCLEOTIDE SEQUENCE [LARGE SCALE GENOMIC DNA]</scope>
    <source>
        <strain evidence="3">ATCC 90039 / CBS 2479 / JCM 2466 / KCTC 7840 / NCYC 2677 / UAMH 7654</strain>
    </source>
</reference>
<protein>
    <submittedName>
        <fullName evidence="2">Uncharacterized protein</fullName>
    </submittedName>
</protein>
<gene>
    <name evidence="2" type="ORF">A1Q1_06275</name>
</gene>
<evidence type="ECO:0000313" key="2">
    <source>
        <dbReference type="EMBL" id="EJT52169.1"/>
    </source>
</evidence>
<sequence>MKRKLSVASRISSSKALVSKVHRGLGLRDLTTVFNSAPLDIHLACKRGELASGDRADPSPHRLIRCEVSDGMLPKPRNRADSQSTLNRTLVRSLTVSFELILSPPSPPYGPRCGTSSPQFQVAQVPPSSKSRVIGELSKFSSSVDPQLLDSGF</sequence>
<dbReference type="AlphaFoldDB" id="J6F566"/>
<dbReference type="VEuPathDB" id="FungiDB:A1Q1_06275"/>